<evidence type="ECO:0000256" key="5">
    <source>
        <dbReference type="ARBA" id="ARBA00022475"/>
    </source>
</evidence>
<keyword evidence="15" id="KW-0969">Cilium</keyword>
<comment type="function">
    <text evidence="12 13">Required for formation of the rod structure in the basal body of the flagellar apparatus. Together with FliI and FliH, may constitute the export apparatus of flagellin.</text>
</comment>
<comment type="subcellular location">
    <subcellularLocation>
        <location evidence="1">Cell membrane</location>
        <topology evidence="1">Multi-pass membrane protein</topology>
    </subcellularLocation>
</comment>
<feature type="region of interest" description="Disordered" evidence="14">
    <location>
        <begin position="1"/>
        <end position="23"/>
    </location>
</feature>
<evidence type="ECO:0000256" key="13">
    <source>
        <dbReference type="RuleBase" id="RU364091"/>
    </source>
</evidence>
<evidence type="ECO:0000256" key="6">
    <source>
        <dbReference type="ARBA" id="ARBA00022692"/>
    </source>
</evidence>
<evidence type="ECO:0000256" key="7">
    <source>
        <dbReference type="ARBA" id="ARBA00022795"/>
    </source>
</evidence>
<feature type="transmembrane region" description="Helical" evidence="13">
    <location>
        <begin position="188"/>
        <end position="210"/>
    </location>
</feature>
<keyword evidence="6 13" id="KW-0812">Transmembrane</keyword>
<feature type="transmembrane region" description="Helical" evidence="13">
    <location>
        <begin position="91"/>
        <end position="116"/>
    </location>
</feature>
<keyword evidence="11 13" id="KW-1006">Bacterial flagellum protein export</keyword>
<dbReference type="PRINTS" id="PR00950">
    <property type="entry name" value="TYPE3IMSPROT"/>
</dbReference>
<evidence type="ECO:0000256" key="2">
    <source>
        <dbReference type="ARBA" id="ARBA00010690"/>
    </source>
</evidence>
<keyword evidence="9 13" id="KW-1133">Transmembrane helix</keyword>
<dbReference type="SUPFAM" id="SSF160544">
    <property type="entry name" value="EscU C-terminal domain-like"/>
    <property type="match status" value="1"/>
</dbReference>
<dbReference type="PANTHER" id="PTHR30531:SF12">
    <property type="entry name" value="FLAGELLAR BIOSYNTHETIC PROTEIN FLHB"/>
    <property type="match status" value="1"/>
</dbReference>
<sequence>MAGEDQEKTEEATPKKIEDAKKDGNVPKSQDLAGFVTLVIAIGVLLAMLNFMKEQIISLYIYYSKFIGQPLTLPTVKMIVVNTFARSLLMILPVCICVAIAGVIANVMQFGFIFTAKPIMPNFGKINPLKGLKNLFSMKKVIDSIKIVLKVSIVFGVGFYFFLQFIKELPHTLFFSMFDQLAWLKEKLIILVSVMLFILFVIGLIDLLIVRFQYFKDLRMSKQEIKDEYKQMEGDPQVKGRIRQAQMRAAKRRMMQNIPQADVVITNPTHYAVAIRYDKSRDEAPIILAKGVDFLALQIKKIAVENGVQIYENPPLARELYKICEVDDTIPAHLFRAVAEVLSFVYMSNKQKFKDKL</sequence>
<dbReference type="NCBIfam" id="TIGR00328">
    <property type="entry name" value="flhB"/>
    <property type="match status" value="1"/>
</dbReference>
<protein>
    <recommendedName>
        <fullName evidence="3 13">Flagellar biosynthetic protein FlhB</fullName>
    </recommendedName>
</protein>
<evidence type="ECO:0000256" key="10">
    <source>
        <dbReference type="ARBA" id="ARBA00023136"/>
    </source>
</evidence>
<keyword evidence="4 13" id="KW-0813">Transport</keyword>
<dbReference type="PATRIC" id="fig|199.248.peg.466"/>
<dbReference type="GO" id="GO:0009306">
    <property type="term" value="P:protein secretion"/>
    <property type="evidence" value="ECO:0007669"/>
    <property type="project" value="InterPro"/>
</dbReference>
<dbReference type="PANTHER" id="PTHR30531">
    <property type="entry name" value="FLAGELLAR BIOSYNTHETIC PROTEIN FLHB"/>
    <property type="match status" value="1"/>
</dbReference>
<dbReference type="KEGG" id="ccoc:CCON33237_0439"/>
<keyword evidence="15" id="KW-0966">Cell projection</keyword>
<dbReference type="InterPro" id="IPR029025">
    <property type="entry name" value="T3SS_substrate_exporter_C"/>
</dbReference>
<feature type="transmembrane region" description="Helical" evidence="13">
    <location>
        <begin position="32"/>
        <end position="51"/>
    </location>
</feature>
<evidence type="ECO:0000256" key="9">
    <source>
        <dbReference type="ARBA" id="ARBA00022989"/>
    </source>
</evidence>
<keyword evidence="8 13" id="KW-0653">Protein transport</keyword>
<evidence type="ECO:0000256" key="14">
    <source>
        <dbReference type="SAM" id="MobiDB-lite"/>
    </source>
</evidence>
<feature type="transmembrane region" description="Helical" evidence="13">
    <location>
        <begin position="147"/>
        <end position="166"/>
    </location>
</feature>
<keyword evidence="15" id="KW-0282">Flagellum</keyword>
<gene>
    <name evidence="13 15" type="primary">flhB</name>
    <name evidence="15" type="ORF">CCON33237_0439</name>
</gene>
<evidence type="ECO:0000256" key="12">
    <source>
        <dbReference type="ARBA" id="ARBA00025078"/>
    </source>
</evidence>
<dbReference type="GeneID" id="28662109"/>
<keyword evidence="5 13" id="KW-1003">Cell membrane</keyword>
<accession>A0A0M4TLB8</accession>
<name>A0A0M4TLB8_9BACT</name>
<dbReference type="GO" id="GO:0005886">
    <property type="term" value="C:plasma membrane"/>
    <property type="evidence" value="ECO:0007669"/>
    <property type="project" value="UniProtKB-SubCell"/>
</dbReference>
<dbReference type="Gene3D" id="3.40.1690.10">
    <property type="entry name" value="secretion proteins EscU"/>
    <property type="match status" value="1"/>
</dbReference>
<comment type="similarity">
    <text evidence="2 13">Belongs to the type III secretion exporter family.</text>
</comment>
<dbReference type="InterPro" id="IPR006135">
    <property type="entry name" value="T3SS_substrate_exporter"/>
</dbReference>
<reference evidence="16" key="1">
    <citation type="submission" date="2015-08" db="EMBL/GenBank/DDBJ databases">
        <title>Comparative genomics of the Campylobacter concisus group.</title>
        <authorList>
            <person name="Miller W.G."/>
            <person name="Yee E."/>
            <person name="Chapman M.H."/>
            <person name="Huynh S."/>
            <person name="Bono J.L."/>
            <person name="On S.L.W."/>
            <person name="St Leger J."/>
            <person name="Foster G."/>
            <person name="Parker C.T."/>
        </authorList>
    </citation>
    <scope>NUCLEOTIDE SEQUENCE [LARGE SCALE GENOMIC DNA]</scope>
    <source>
        <strain evidence="16">ATCC 33237</strain>
    </source>
</reference>
<dbReference type="EMBL" id="CP012541">
    <property type="protein sequence ID" value="ALF47144.1"/>
    <property type="molecule type" value="Genomic_DNA"/>
</dbReference>
<evidence type="ECO:0000313" key="16">
    <source>
        <dbReference type="Proteomes" id="UP000066049"/>
    </source>
</evidence>
<dbReference type="Gene3D" id="6.10.250.2080">
    <property type="match status" value="1"/>
</dbReference>
<evidence type="ECO:0000256" key="1">
    <source>
        <dbReference type="ARBA" id="ARBA00004651"/>
    </source>
</evidence>
<dbReference type="Pfam" id="PF01312">
    <property type="entry name" value="Bac_export_2"/>
    <property type="match status" value="1"/>
</dbReference>
<organism evidence="15 16">
    <name type="scientific">Campylobacter concisus</name>
    <dbReference type="NCBI Taxonomy" id="199"/>
    <lineage>
        <taxon>Bacteria</taxon>
        <taxon>Pseudomonadati</taxon>
        <taxon>Campylobacterota</taxon>
        <taxon>Epsilonproteobacteria</taxon>
        <taxon>Campylobacterales</taxon>
        <taxon>Campylobacteraceae</taxon>
        <taxon>Campylobacter</taxon>
    </lineage>
</organism>
<evidence type="ECO:0000256" key="3">
    <source>
        <dbReference type="ARBA" id="ARBA00021622"/>
    </source>
</evidence>
<dbReference type="Proteomes" id="UP000066049">
    <property type="component" value="Chromosome"/>
</dbReference>
<dbReference type="GO" id="GO:0044780">
    <property type="term" value="P:bacterial-type flagellum assembly"/>
    <property type="evidence" value="ECO:0007669"/>
    <property type="project" value="InterPro"/>
</dbReference>
<evidence type="ECO:0000256" key="8">
    <source>
        <dbReference type="ARBA" id="ARBA00022927"/>
    </source>
</evidence>
<dbReference type="InterPro" id="IPR006136">
    <property type="entry name" value="FlhB"/>
</dbReference>
<keyword evidence="7 13" id="KW-1005">Bacterial flagellum biogenesis</keyword>
<proteinExistence type="inferred from homology"/>
<evidence type="ECO:0000256" key="11">
    <source>
        <dbReference type="ARBA" id="ARBA00023225"/>
    </source>
</evidence>
<evidence type="ECO:0000256" key="4">
    <source>
        <dbReference type="ARBA" id="ARBA00022448"/>
    </source>
</evidence>
<keyword evidence="10 13" id="KW-0472">Membrane</keyword>
<dbReference type="AlphaFoldDB" id="A0A0M4TLB8"/>
<evidence type="ECO:0000313" key="15">
    <source>
        <dbReference type="EMBL" id="ALF47144.1"/>
    </source>
</evidence>
<dbReference type="RefSeq" id="WP_054196209.1">
    <property type="nucleotide sequence ID" value="NZ_CABMKQ010000002.1"/>
</dbReference>